<evidence type="ECO:0000256" key="4">
    <source>
        <dbReference type="ARBA" id="ARBA00015492"/>
    </source>
</evidence>
<dbReference type="GO" id="GO:0005737">
    <property type="term" value="C:cytoplasm"/>
    <property type="evidence" value="ECO:0007669"/>
    <property type="project" value="UniProtKB-SubCell"/>
</dbReference>
<comment type="similarity">
    <text evidence="2 13">Belongs to the SUA5 family.</text>
</comment>
<proteinExistence type="inferred from homology"/>
<feature type="binding site" evidence="14">
    <location>
        <position position="62"/>
    </location>
    <ligand>
        <name>L-threonine</name>
        <dbReference type="ChEBI" id="CHEBI:57926"/>
    </ligand>
</feature>
<dbReference type="FunFam" id="3.90.870.10:FF:000009">
    <property type="entry name" value="Threonylcarbamoyl-AMP synthase, putative"/>
    <property type="match status" value="1"/>
</dbReference>
<feature type="binding site" evidence="14">
    <location>
        <position position="146"/>
    </location>
    <ligand>
        <name>ATP</name>
        <dbReference type="ChEBI" id="CHEBI:30616"/>
    </ligand>
</feature>
<dbReference type="Pfam" id="PF01300">
    <property type="entry name" value="Sua5_yciO_yrdC"/>
    <property type="match status" value="1"/>
</dbReference>
<dbReference type="PANTHER" id="PTHR17490:SF16">
    <property type="entry name" value="THREONYLCARBAMOYL-AMP SYNTHASE"/>
    <property type="match status" value="1"/>
</dbReference>
<comment type="catalytic activity">
    <reaction evidence="12 13">
        <text>L-threonine + hydrogencarbonate + ATP = L-threonylcarbamoyladenylate + diphosphate + H2O</text>
        <dbReference type="Rhea" id="RHEA:36407"/>
        <dbReference type="ChEBI" id="CHEBI:15377"/>
        <dbReference type="ChEBI" id="CHEBI:17544"/>
        <dbReference type="ChEBI" id="CHEBI:30616"/>
        <dbReference type="ChEBI" id="CHEBI:33019"/>
        <dbReference type="ChEBI" id="CHEBI:57926"/>
        <dbReference type="ChEBI" id="CHEBI:73682"/>
        <dbReference type="EC" id="2.7.7.87"/>
    </reaction>
</comment>
<dbReference type="InterPro" id="IPR006070">
    <property type="entry name" value="Sua5-like_dom"/>
</dbReference>
<dbReference type="InterPro" id="IPR005145">
    <property type="entry name" value="Sua5_C"/>
</dbReference>
<evidence type="ECO:0000256" key="2">
    <source>
        <dbReference type="ARBA" id="ARBA00007663"/>
    </source>
</evidence>
<comment type="subcellular location">
    <subcellularLocation>
        <location evidence="1 13">Cytoplasm</location>
    </subcellularLocation>
</comment>
<dbReference type="InterPro" id="IPR050156">
    <property type="entry name" value="TC-AMP_synthase_SUA5"/>
</dbReference>
<dbReference type="PIRSF" id="PIRSF004930">
    <property type="entry name" value="Tln_factor_SUA5"/>
    <property type="match status" value="1"/>
</dbReference>
<dbReference type="GO" id="GO:0061710">
    <property type="term" value="F:L-threonylcarbamoyladenylate synthase"/>
    <property type="evidence" value="ECO:0007669"/>
    <property type="project" value="UniProtKB-EC"/>
</dbReference>
<evidence type="ECO:0000256" key="14">
    <source>
        <dbReference type="PIRSR" id="PIRSR004930-1"/>
    </source>
</evidence>
<comment type="function">
    <text evidence="13">Required for the formation of a threonylcarbamoyl group on adenosine at position 37 (t(6)A37) in tRNAs that read codons beginning with adenine.</text>
</comment>
<dbReference type="NCBIfam" id="TIGR00057">
    <property type="entry name" value="L-threonylcarbamoyladenylate synthase"/>
    <property type="match status" value="1"/>
</dbReference>
<feature type="binding site" evidence="14">
    <location>
        <position position="176"/>
    </location>
    <ligand>
        <name>L-threonine</name>
        <dbReference type="ChEBI" id="CHEBI:57926"/>
    </ligand>
</feature>
<dbReference type="Gene3D" id="3.90.870.10">
    <property type="entry name" value="DHBP synthase"/>
    <property type="match status" value="1"/>
</dbReference>
<evidence type="ECO:0000256" key="11">
    <source>
        <dbReference type="ARBA" id="ARBA00029774"/>
    </source>
</evidence>
<name>A0A7W7Y1L0_9GAMM</name>
<feature type="binding site" evidence="14">
    <location>
        <position position="116"/>
    </location>
    <ligand>
        <name>L-threonine</name>
        <dbReference type="ChEBI" id="CHEBI:57926"/>
    </ligand>
</feature>
<organism evidence="16 17">
    <name type="scientific">Rehaibacterium terrae</name>
    <dbReference type="NCBI Taxonomy" id="1341696"/>
    <lineage>
        <taxon>Bacteria</taxon>
        <taxon>Pseudomonadati</taxon>
        <taxon>Pseudomonadota</taxon>
        <taxon>Gammaproteobacteria</taxon>
        <taxon>Lysobacterales</taxon>
        <taxon>Lysobacteraceae</taxon>
        <taxon>Rehaibacterium</taxon>
    </lineage>
</organism>
<protein>
    <recommendedName>
        <fullName evidence="4 13">Threonylcarbamoyl-AMP synthase</fullName>
        <shortName evidence="13">TC-AMP synthase</shortName>
        <ecNumber evidence="3 13">2.7.7.87</ecNumber>
    </recommendedName>
    <alternativeName>
        <fullName evidence="11 13">L-threonylcarbamoyladenylate synthase</fullName>
    </alternativeName>
</protein>
<evidence type="ECO:0000256" key="1">
    <source>
        <dbReference type="ARBA" id="ARBA00004496"/>
    </source>
</evidence>
<keyword evidence="6 13" id="KW-0808">Transferase</keyword>
<keyword evidence="5 13" id="KW-0963">Cytoplasm</keyword>
<comment type="caution">
    <text evidence="16">The sequence shown here is derived from an EMBL/GenBank/DDBJ whole genome shotgun (WGS) entry which is preliminary data.</text>
</comment>
<accession>A0A7W7Y1L0</accession>
<feature type="binding site" evidence="14">
    <location>
        <position position="112"/>
    </location>
    <ligand>
        <name>ATP</name>
        <dbReference type="ChEBI" id="CHEBI:30616"/>
    </ligand>
</feature>
<dbReference type="GO" id="GO:0006450">
    <property type="term" value="P:regulation of translational fidelity"/>
    <property type="evidence" value="ECO:0007669"/>
    <property type="project" value="TreeGrafter"/>
</dbReference>
<evidence type="ECO:0000256" key="13">
    <source>
        <dbReference type="PIRNR" id="PIRNR004930"/>
    </source>
</evidence>
<dbReference type="GO" id="GO:0005524">
    <property type="term" value="F:ATP binding"/>
    <property type="evidence" value="ECO:0007669"/>
    <property type="project" value="UniProtKB-UniRule"/>
</dbReference>
<dbReference type="PROSITE" id="PS51163">
    <property type="entry name" value="YRDC"/>
    <property type="match status" value="1"/>
</dbReference>
<keyword evidence="10 13" id="KW-0067">ATP-binding</keyword>
<feature type="binding site" evidence="14">
    <location>
        <position position="227"/>
    </location>
    <ligand>
        <name>ATP</name>
        <dbReference type="ChEBI" id="CHEBI:30616"/>
    </ligand>
</feature>
<evidence type="ECO:0000256" key="8">
    <source>
        <dbReference type="ARBA" id="ARBA00022695"/>
    </source>
</evidence>
<feature type="domain" description="YrdC-like" evidence="15">
    <location>
        <begin position="8"/>
        <end position="194"/>
    </location>
</feature>
<dbReference type="PANTHER" id="PTHR17490">
    <property type="entry name" value="SUA5"/>
    <property type="match status" value="1"/>
</dbReference>
<feature type="binding site" evidence="14">
    <location>
        <position position="53"/>
    </location>
    <ligand>
        <name>ATP</name>
        <dbReference type="ChEBI" id="CHEBI:30616"/>
    </ligand>
</feature>
<dbReference type="InterPro" id="IPR010923">
    <property type="entry name" value="T(6)A37_SUA5"/>
</dbReference>
<dbReference type="InterPro" id="IPR038385">
    <property type="entry name" value="Sua5/YwlC_C"/>
</dbReference>
<dbReference type="AlphaFoldDB" id="A0A7W7Y1L0"/>
<evidence type="ECO:0000256" key="7">
    <source>
        <dbReference type="ARBA" id="ARBA00022694"/>
    </source>
</evidence>
<reference evidence="16 17" key="1">
    <citation type="submission" date="2020-08" db="EMBL/GenBank/DDBJ databases">
        <title>Genomic Encyclopedia of Type Strains, Phase IV (KMG-IV): sequencing the most valuable type-strain genomes for metagenomic binning, comparative biology and taxonomic classification.</title>
        <authorList>
            <person name="Goeker M."/>
        </authorList>
    </citation>
    <scope>NUCLEOTIDE SEQUENCE [LARGE SCALE GENOMIC DNA]</scope>
    <source>
        <strain evidence="16 17">DSM 25897</strain>
    </source>
</reference>
<dbReference type="EC" id="2.7.7.87" evidence="3 13"/>
<feature type="binding site" evidence="14">
    <location>
        <position position="136"/>
    </location>
    <ligand>
        <name>L-threonine</name>
        <dbReference type="ChEBI" id="CHEBI:57926"/>
    </ligand>
</feature>
<feature type="binding site" evidence="14">
    <location>
        <position position="138"/>
    </location>
    <ligand>
        <name>ATP</name>
        <dbReference type="ChEBI" id="CHEBI:30616"/>
    </ligand>
</feature>
<dbReference type="InterPro" id="IPR017945">
    <property type="entry name" value="DHBP_synth_RibB-like_a/b_dom"/>
</dbReference>
<gene>
    <name evidence="16" type="ORF">HNQ58_002351</name>
</gene>
<evidence type="ECO:0000256" key="9">
    <source>
        <dbReference type="ARBA" id="ARBA00022741"/>
    </source>
</evidence>
<feature type="binding site" evidence="14">
    <location>
        <position position="190"/>
    </location>
    <ligand>
        <name>ATP</name>
        <dbReference type="ChEBI" id="CHEBI:30616"/>
    </ligand>
</feature>
<evidence type="ECO:0000256" key="3">
    <source>
        <dbReference type="ARBA" id="ARBA00012584"/>
    </source>
</evidence>
<evidence type="ECO:0000256" key="5">
    <source>
        <dbReference type="ARBA" id="ARBA00022490"/>
    </source>
</evidence>
<evidence type="ECO:0000256" key="6">
    <source>
        <dbReference type="ARBA" id="ARBA00022679"/>
    </source>
</evidence>
<dbReference type="GO" id="GO:0003725">
    <property type="term" value="F:double-stranded RNA binding"/>
    <property type="evidence" value="ECO:0007669"/>
    <property type="project" value="UniProtKB-UniRule"/>
</dbReference>
<dbReference type="Pfam" id="PF03481">
    <property type="entry name" value="Sua5_C"/>
    <property type="match status" value="1"/>
</dbReference>
<sequence length="324" mass="34246">MPNRRPSPADIDQAVAALRRGEAIGLPTETVYGLAADAANPEAVRRIFALKGRPADHPLIVHLPDVEAMPAWARDIPDAAWELAQRFWPGPLTLILKRQPRVPDEVTGGQDTVGLRVPAHPLAQAVLQSFGGGLAAPSANRFGRISPTRAGHVREEFGDAVPIVLDGGECEVGIESTIVDLSARRPRILRPGMIGRAAVEAVIGPLGENGEGDDDAPRASGTLEKHYAPRTPLRLVSRAELTTAGRDGRVLALATVPEGAHGLALPAHPDGYAHGLYAALRELDASGAARLLVERPPDDPRWLAVHDRLRRAAAGAGPDAETGT</sequence>
<dbReference type="SUPFAM" id="SSF55821">
    <property type="entry name" value="YrdC/RibB"/>
    <property type="match status" value="1"/>
</dbReference>
<evidence type="ECO:0000256" key="10">
    <source>
        <dbReference type="ARBA" id="ARBA00022840"/>
    </source>
</evidence>
<keyword evidence="8 13" id="KW-0548">Nucleotidyltransferase</keyword>
<evidence type="ECO:0000259" key="15">
    <source>
        <dbReference type="PROSITE" id="PS51163"/>
    </source>
</evidence>
<dbReference type="RefSeq" id="WP_183949100.1">
    <property type="nucleotide sequence ID" value="NZ_JACHHX010000019.1"/>
</dbReference>
<evidence type="ECO:0000256" key="12">
    <source>
        <dbReference type="ARBA" id="ARBA00048366"/>
    </source>
</evidence>
<dbReference type="GO" id="GO:0008033">
    <property type="term" value="P:tRNA processing"/>
    <property type="evidence" value="ECO:0007669"/>
    <property type="project" value="UniProtKB-KW"/>
</dbReference>
<keyword evidence="9 13" id="KW-0547">Nucleotide-binding</keyword>
<keyword evidence="17" id="KW-1185">Reference proteome</keyword>
<dbReference type="Proteomes" id="UP000519004">
    <property type="component" value="Unassembled WGS sequence"/>
</dbReference>
<dbReference type="GO" id="GO:0000049">
    <property type="term" value="F:tRNA binding"/>
    <property type="evidence" value="ECO:0007669"/>
    <property type="project" value="TreeGrafter"/>
</dbReference>
<dbReference type="EMBL" id="JACHHX010000019">
    <property type="protein sequence ID" value="MBB5016436.1"/>
    <property type="molecule type" value="Genomic_DNA"/>
</dbReference>
<dbReference type="Gene3D" id="3.40.50.11030">
    <property type="entry name" value="Threonylcarbamoyl-AMP synthase, C-terminal domain"/>
    <property type="match status" value="1"/>
</dbReference>
<keyword evidence="7 13" id="KW-0819">tRNA processing</keyword>
<feature type="binding site" evidence="14">
    <location>
        <position position="30"/>
    </location>
    <ligand>
        <name>L-threonine</name>
        <dbReference type="ChEBI" id="CHEBI:57926"/>
    </ligand>
</feature>
<evidence type="ECO:0000313" key="17">
    <source>
        <dbReference type="Proteomes" id="UP000519004"/>
    </source>
</evidence>
<evidence type="ECO:0000313" key="16">
    <source>
        <dbReference type="EMBL" id="MBB5016436.1"/>
    </source>
</evidence>